<organism evidence="1">
    <name type="scientific">marine sediment metagenome</name>
    <dbReference type="NCBI Taxonomy" id="412755"/>
    <lineage>
        <taxon>unclassified sequences</taxon>
        <taxon>metagenomes</taxon>
        <taxon>ecological metagenomes</taxon>
    </lineage>
</organism>
<dbReference type="AlphaFoldDB" id="A0A0F9PUK8"/>
<accession>A0A0F9PUK8</accession>
<sequence length="82" mass="9753">MRREGKSRLVLNRLTGRVEGRWIGQPSRRLYLEDNFLDTPNAMAVYRSSRRKRYGRSKRQQRRGNMGILIRDQQARGEVYNG</sequence>
<comment type="caution">
    <text evidence="1">The sequence shown here is derived from an EMBL/GenBank/DDBJ whole genome shotgun (WGS) entry which is preliminary data.</text>
</comment>
<gene>
    <name evidence="1" type="ORF">LCGC14_0799390</name>
</gene>
<reference evidence="1" key="1">
    <citation type="journal article" date="2015" name="Nature">
        <title>Complex archaea that bridge the gap between prokaryotes and eukaryotes.</title>
        <authorList>
            <person name="Spang A."/>
            <person name="Saw J.H."/>
            <person name="Jorgensen S.L."/>
            <person name="Zaremba-Niedzwiedzka K."/>
            <person name="Martijn J."/>
            <person name="Lind A.E."/>
            <person name="van Eijk R."/>
            <person name="Schleper C."/>
            <person name="Guy L."/>
            <person name="Ettema T.J."/>
        </authorList>
    </citation>
    <scope>NUCLEOTIDE SEQUENCE</scope>
</reference>
<proteinExistence type="predicted"/>
<protein>
    <submittedName>
        <fullName evidence="1">Uncharacterized protein</fullName>
    </submittedName>
</protein>
<evidence type="ECO:0000313" key="1">
    <source>
        <dbReference type="EMBL" id="KKN33859.1"/>
    </source>
</evidence>
<name>A0A0F9PUK8_9ZZZZ</name>
<dbReference type="EMBL" id="LAZR01002145">
    <property type="protein sequence ID" value="KKN33859.1"/>
    <property type="molecule type" value="Genomic_DNA"/>
</dbReference>